<dbReference type="Pfam" id="PF13487">
    <property type="entry name" value="HD_5"/>
    <property type="match status" value="1"/>
</dbReference>
<evidence type="ECO:0000259" key="2">
    <source>
        <dbReference type="PROSITE" id="PS51832"/>
    </source>
</evidence>
<dbReference type="SUPFAM" id="SSF55781">
    <property type="entry name" value="GAF domain-like"/>
    <property type="match status" value="1"/>
</dbReference>
<evidence type="ECO:0000259" key="1">
    <source>
        <dbReference type="PROSITE" id="PS51831"/>
    </source>
</evidence>
<evidence type="ECO:0000313" key="4">
    <source>
        <dbReference type="Proteomes" id="UP000316852"/>
    </source>
</evidence>
<organism evidence="3 4">
    <name type="scientific">Eiseniibacteriota bacterium</name>
    <dbReference type="NCBI Taxonomy" id="2212470"/>
    <lineage>
        <taxon>Bacteria</taxon>
        <taxon>Candidatus Eiseniibacteriota</taxon>
    </lineage>
</organism>
<feature type="domain" description="HD-GYP" evidence="2">
    <location>
        <begin position="184"/>
        <end position="379"/>
    </location>
</feature>
<feature type="domain" description="HD" evidence="1">
    <location>
        <begin position="206"/>
        <end position="328"/>
    </location>
</feature>
<dbReference type="InterPro" id="IPR029016">
    <property type="entry name" value="GAF-like_dom_sf"/>
</dbReference>
<dbReference type="Gene3D" id="3.30.450.40">
    <property type="match status" value="1"/>
</dbReference>
<dbReference type="PANTHER" id="PTHR43155:SF2">
    <property type="entry name" value="CYCLIC DI-GMP PHOSPHODIESTERASE PA4108"/>
    <property type="match status" value="1"/>
</dbReference>
<gene>
    <name evidence="3" type="ORF">E6K76_07130</name>
</gene>
<evidence type="ECO:0000313" key="3">
    <source>
        <dbReference type="EMBL" id="TMQ58670.1"/>
    </source>
</evidence>
<dbReference type="Proteomes" id="UP000316852">
    <property type="component" value="Unassembled WGS sequence"/>
</dbReference>
<dbReference type="InterPro" id="IPR006674">
    <property type="entry name" value="HD_domain"/>
</dbReference>
<reference evidence="3 4" key="1">
    <citation type="journal article" date="2019" name="Nat. Microbiol.">
        <title>Mediterranean grassland soil C-N compound turnover is dependent on rainfall and depth, and is mediated by genomically divergent microorganisms.</title>
        <authorList>
            <person name="Diamond S."/>
            <person name="Andeer P.F."/>
            <person name="Li Z."/>
            <person name="Crits-Christoph A."/>
            <person name="Burstein D."/>
            <person name="Anantharaman K."/>
            <person name="Lane K.R."/>
            <person name="Thomas B.C."/>
            <person name="Pan C."/>
            <person name="Northen T.R."/>
            <person name="Banfield J.F."/>
        </authorList>
    </citation>
    <scope>NUCLEOTIDE SEQUENCE [LARGE SCALE GENOMIC DNA]</scope>
    <source>
        <strain evidence="3">WS_6</strain>
    </source>
</reference>
<dbReference type="PANTHER" id="PTHR43155">
    <property type="entry name" value="CYCLIC DI-GMP PHOSPHODIESTERASE PA4108-RELATED"/>
    <property type="match status" value="1"/>
</dbReference>
<proteinExistence type="predicted"/>
<accession>A0A538T4W8</accession>
<dbReference type="SUPFAM" id="SSF109604">
    <property type="entry name" value="HD-domain/PDEase-like"/>
    <property type="match status" value="1"/>
</dbReference>
<dbReference type="InterPro" id="IPR037522">
    <property type="entry name" value="HD_GYP_dom"/>
</dbReference>
<dbReference type="CDD" id="cd00077">
    <property type="entry name" value="HDc"/>
    <property type="match status" value="1"/>
</dbReference>
<dbReference type="PROSITE" id="PS51832">
    <property type="entry name" value="HD_GYP"/>
    <property type="match status" value="1"/>
</dbReference>
<sequence>MQTKTQATQPLLSGTPADLPGPLPALQMLNQVARSLGYVEGPRSPFLAVIEGVRTLLHADGVAVLVRDPSGEYRFHAAQGGLEEWRDYTLSAPGSQLLETLHSRDRITLFKRKQRSPWSREFLLAAKMNWGALAPIRVRDEKVGALLVNNREAVNVRAEHIEAFENLATLAGVAVQEVRVREGLEDLFMSVIVSLTMALEAKDPYTEGHSVRVAAYSEAIGKQLGLPPATLDMIHRSCLLHDIGKIAVDETILAKKGRLNQMEREKMDMHVLIGENILRPIALLHPLLPGVRHHHERFDGTGHPDGLRGEAIPIEARIMAVADAFDAMTSNRPYREPLPEEEALTELRRAAGAQFDPRVVAAFEQIYPAVKRTLEHLRPRRG</sequence>
<comment type="caution">
    <text evidence="3">The sequence shown here is derived from an EMBL/GenBank/DDBJ whole genome shotgun (WGS) entry which is preliminary data.</text>
</comment>
<dbReference type="AlphaFoldDB" id="A0A538T4W8"/>
<protein>
    <submittedName>
        <fullName evidence="3">HD-GYP domain-containing protein</fullName>
    </submittedName>
</protein>
<dbReference type="SMART" id="SM00471">
    <property type="entry name" value="HDc"/>
    <property type="match status" value="1"/>
</dbReference>
<dbReference type="Gene3D" id="1.10.3210.10">
    <property type="entry name" value="Hypothetical protein af1432"/>
    <property type="match status" value="1"/>
</dbReference>
<dbReference type="EMBL" id="VBOW01000031">
    <property type="protein sequence ID" value="TMQ58670.1"/>
    <property type="molecule type" value="Genomic_DNA"/>
</dbReference>
<dbReference type="InterPro" id="IPR003607">
    <property type="entry name" value="HD/PDEase_dom"/>
</dbReference>
<name>A0A538T4W8_UNCEI</name>
<dbReference type="PROSITE" id="PS51831">
    <property type="entry name" value="HD"/>
    <property type="match status" value="1"/>
</dbReference>